<dbReference type="InterPro" id="IPR001647">
    <property type="entry name" value="HTH_TetR"/>
</dbReference>
<dbReference type="InterPro" id="IPR023772">
    <property type="entry name" value="DNA-bd_HTH_TetR-type_CS"/>
</dbReference>
<evidence type="ECO:0000256" key="1">
    <source>
        <dbReference type="ARBA" id="ARBA00022491"/>
    </source>
</evidence>
<dbReference type="EMBL" id="JACCBV010000001">
    <property type="protein sequence ID" value="NYE18461.1"/>
    <property type="molecule type" value="Genomic_DNA"/>
</dbReference>
<evidence type="ECO:0000256" key="2">
    <source>
        <dbReference type="ARBA" id="ARBA00023015"/>
    </source>
</evidence>
<reference evidence="7 8" key="1">
    <citation type="submission" date="2020-07" db="EMBL/GenBank/DDBJ databases">
        <title>Sequencing the genomes of 1000 actinobacteria strains.</title>
        <authorList>
            <person name="Klenk H.-P."/>
        </authorList>
    </citation>
    <scope>NUCLEOTIDE SEQUENCE [LARGE SCALE GENOMIC DNA]</scope>
    <source>
        <strain evidence="7 8">DSM 24662</strain>
    </source>
</reference>
<keyword evidence="2" id="KW-0805">Transcription regulation</keyword>
<comment type="caution">
    <text evidence="7">The sequence shown here is derived from an EMBL/GenBank/DDBJ whole genome shotgun (WGS) entry which is preliminary data.</text>
</comment>
<dbReference type="AlphaFoldDB" id="A0A7Y9GLD9"/>
<dbReference type="InterPro" id="IPR041490">
    <property type="entry name" value="KstR2_TetR_C"/>
</dbReference>
<evidence type="ECO:0000256" key="4">
    <source>
        <dbReference type="ARBA" id="ARBA00023163"/>
    </source>
</evidence>
<dbReference type="PROSITE" id="PS50977">
    <property type="entry name" value="HTH_TETR_2"/>
    <property type="match status" value="1"/>
</dbReference>
<dbReference type="InterPro" id="IPR050109">
    <property type="entry name" value="HTH-type_TetR-like_transc_reg"/>
</dbReference>
<accession>A0A7Y9GLD9</accession>
<dbReference type="Gene3D" id="1.10.10.60">
    <property type="entry name" value="Homeodomain-like"/>
    <property type="match status" value="1"/>
</dbReference>
<dbReference type="GO" id="GO:0003700">
    <property type="term" value="F:DNA-binding transcription factor activity"/>
    <property type="evidence" value="ECO:0007669"/>
    <property type="project" value="TreeGrafter"/>
</dbReference>
<name>A0A7Y9GLD9_9MICO</name>
<dbReference type="RefSeq" id="WP_179487138.1">
    <property type="nucleotide sequence ID" value="NZ_JACCBV010000001.1"/>
</dbReference>
<dbReference type="GO" id="GO:0000976">
    <property type="term" value="F:transcription cis-regulatory region binding"/>
    <property type="evidence" value="ECO:0007669"/>
    <property type="project" value="TreeGrafter"/>
</dbReference>
<keyword evidence="1" id="KW-0678">Repressor</keyword>
<sequence>MNTRDKLVAEAIRLFADEGYERVTVNEVVEAAALTKGAFYHYFDSKEDLLAEIHSSYVDFAFERFERIATEGLTPSETLTAMLRELIEQIHSYRANVVILWESHRSLSDSAAERIDGKKADIRRLFQRTIERGQRAGEFDADRDSTLAALGMFGMGMWTYHWYRPGGKASADDVAAEFTQLVLNGLAVPERAEADRVPAPS</sequence>
<dbReference type="SUPFAM" id="SSF48498">
    <property type="entry name" value="Tetracyclin repressor-like, C-terminal domain"/>
    <property type="match status" value="1"/>
</dbReference>
<dbReference type="Pfam" id="PF00440">
    <property type="entry name" value="TetR_N"/>
    <property type="match status" value="1"/>
</dbReference>
<evidence type="ECO:0000256" key="3">
    <source>
        <dbReference type="ARBA" id="ARBA00023125"/>
    </source>
</evidence>
<dbReference type="Gene3D" id="1.10.357.10">
    <property type="entry name" value="Tetracycline Repressor, domain 2"/>
    <property type="match status" value="1"/>
</dbReference>
<dbReference type="Pfam" id="PF17932">
    <property type="entry name" value="TetR_C_24"/>
    <property type="match status" value="1"/>
</dbReference>
<feature type="DNA-binding region" description="H-T-H motif" evidence="5">
    <location>
        <begin position="24"/>
        <end position="43"/>
    </location>
</feature>
<dbReference type="InterPro" id="IPR036271">
    <property type="entry name" value="Tet_transcr_reg_TetR-rel_C_sf"/>
</dbReference>
<dbReference type="SUPFAM" id="SSF46689">
    <property type="entry name" value="Homeodomain-like"/>
    <property type="match status" value="1"/>
</dbReference>
<keyword evidence="8" id="KW-1185">Reference proteome</keyword>
<dbReference type="PANTHER" id="PTHR30055:SF175">
    <property type="entry name" value="HTH-TYPE TRANSCRIPTIONAL REPRESSOR KSTR2"/>
    <property type="match status" value="1"/>
</dbReference>
<evidence type="ECO:0000256" key="5">
    <source>
        <dbReference type="PROSITE-ProRule" id="PRU00335"/>
    </source>
</evidence>
<dbReference type="PRINTS" id="PR00455">
    <property type="entry name" value="HTHTETR"/>
</dbReference>
<dbReference type="PANTHER" id="PTHR30055">
    <property type="entry name" value="HTH-TYPE TRANSCRIPTIONAL REGULATOR RUTR"/>
    <property type="match status" value="1"/>
</dbReference>
<dbReference type="PROSITE" id="PS01081">
    <property type="entry name" value="HTH_TETR_1"/>
    <property type="match status" value="1"/>
</dbReference>
<dbReference type="InterPro" id="IPR009057">
    <property type="entry name" value="Homeodomain-like_sf"/>
</dbReference>
<keyword evidence="4" id="KW-0804">Transcription</keyword>
<dbReference type="Proteomes" id="UP000576969">
    <property type="component" value="Unassembled WGS sequence"/>
</dbReference>
<keyword evidence="3 5" id="KW-0238">DNA-binding</keyword>
<evidence type="ECO:0000259" key="6">
    <source>
        <dbReference type="PROSITE" id="PS50977"/>
    </source>
</evidence>
<proteinExistence type="predicted"/>
<gene>
    <name evidence="7" type="ORF">BJ991_000489</name>
</gene>
<evidence type="ECO:0000313" key="8">
    <source>
        <dbReference type="Proteomes" id="UP000576969"/>
    </source>
</evidence>
<organism evidence="7 8">
    <name type="scientific">Microbacterium immunditiarum</name>
    <dbReference type="NCBI Taxonomy" id="337480"/>
    <lineage>
        <taxon>Bacteria</taxon>
        <taxon>Bacillati</taxon>
        <taxon>Actinomycetota</taxon>
        <taxon>Actinomycetes</taxon>
        <taxon>Micrococcales</taxon>
        <taxon>Microbacteriaceae</taxon>
        <taxon>Microbacterium</taxon>
    </lineage>
</organism>
<protein>
    <submittedName>
        <fullName evidence="7">AcrR family transcriptional regulator</fullName>
    </submittedName>
</protein>
<evidence type="ECO:0000313" key="7">
    <source>
        <dbReference type="EMBL" id="NYE18461.1"/>
    </source>
</evidence>
<feature type="domain" description="HTH tetR-type" evidence="6">
    <location>
        <begin position="1"/>
        <end position="61"/>
    </location>
</feature>